<name>X1V8E0_9ZZZZ</name>
<feature type="region of interest" description="Disordered" evidence="1">
    <location>
        <begin position="56"/>
        <end position="78"/>
    </location>
</feature>
<dbReference type="AlphaFoldDB" id="X1V8E0"/>
<organism evidence="2">
    <name type="scientific">marine sediment metagenome</name>
    <dbReference type="NCBI Taxonomy" id="412755"/>
    <lineage>
        <taxon>unclassified sequences</taxon>
        <taxon>metagenomes</taxon>
        <taxon>ecological metagenomes</taxon>
    </lineage>
</organism>
<gene>
    <name evidence="2" type="ORF">S12H4_51264</name>
</gene>
<evidence type="ECO:0000256" key="1">
    <source>
        <dbReference type="SAM" id="MobiDB-lite"/>
    </source>
</evidence>
<comment type="caution">
    <text evidence="2">The sequence shown here is derived from an EMBL/GenBank/DDBJ whole genome shotgun (WGS) entry which is preliminary data.</text>
</comment>
<dbReference type="EMBL" id="BARW01032378">
    <property type="protein sequence ID" value="GAJ12597.1"/>
    <property type="molecule type" value="Genomic_DNA"/>
</dbReference>
<proteinExistence type="predicted"/>
<feature type="non-terminal residue" evidence="2">
    <location>
        <position position="1"/>
    </location>
</feature>
<sequence>TITFFLKAKEKKQGERVYWGEIGFIMVYASIQENWETVIKDDKLYLRERPGQDLTTFSDGYNPHGATKKKGLTPSDPGFYENWPGGRSGYPDEKEIQHQEPEPREEEPGPKTKAKVLYLPLYPTPPKEIWDWCKDHYTRGEWKRILRGLHKYSLYRKRCEDKYYHGKSERKNRQYVLGQVWLADKLGITRKNLRKWLYRFESDGIIYVCQRGRFDRGASIIELAYTEGHRRLNKRKTGERK</sequence>
<reference evidence="2" key="1">
    <citation type="journal article" date="2014" name="Front. Microbiol.">
        <title>High frequency of phylogenetically diverse reductive dehalogenase-homologous genes in deep subseafloor sedimentary metagenomes.</title>
        <authorList>
            <person name="Kawai M."/>
            <person name="Futagami T."/>
            <person name="Toyoda A."/>
            <person name="Takaki Y."/>
            <person name="Nishi S."/>
            <person name="Hori S."/>
            <person name="Arai W."/>
            <person name="Tsubouchi T."/>
            <person name="Morono Y."/>
            <person name="Uchiyama I."/>
            <person name="Ito T."/>
            <person name="Fujiyama A."/>
            <person name="Inagaki F."/>
            <person name="Takami H."/>
        </authorList>
    </citation>
    <scope>NUCLEOTIDE SEQUENCE</scope>
    <source>
        <strain evidence="2">Expedition CK06-06</strain>
    </source>
</reference>
<accession>X1V8E0</accession>
<evidence type="ECO:0000313" key="2">
    <source>
        <dbReference type="EMBL" id="GAJ12597.1"/>
    </source>
</evidence>
<protein>
    <submittedName>
        <fullName evidence="2">Uncharacterized protein</fullName>
    </submittedName>
</protein>
<feature type="region of interest" description="Disordered" evidence="1">
    <location>
        <begin position="90"/>
        <end position="110"/>
    </location>
</feature>